<name>A0A1G9CGN8_9PROT</name>
<organism evidence="1 2">
    <name type="scientific">Methylophilus rhizosphaerae</name>
    <dbReference type="NCBI Taxonomy" id="492660"/>
    <lineage>
        <taxon>Bacteria</taxon>
        <taxon>Pseudomonadati</taxon>
        <taxon>Pseudomonadota</taxon>
        <taxon>Betaproteobacteria</taxon>
        <taxon>Nitrosomonadales</taxon>
        <taxon>Methylophilaceae</taxon>
        <taxon>Methylophilus</taxon>
    </lineage>
</organism>
<gene>
    <name evidence="1" type="ORF">SAMN05192566_1447</name>
</gene>
<sequence length="104" mass="11923">MHPTAIAKRVVYTPPVKPCDLTTYGDGDGHLSSEQIAFILSDREPKWHDRWHVEMEEFIDGFPHTSEAGIFESEEEARGFMAGWNAHRTNVTESLFASKFRSRK</sequence>
<dbReference type="STRING" id="492660.SAMN05192566_1447"/>
<proteinExistence type="predicted"/>
<reference evidence="2" key="1">
    <citation type="submission" date="2016-10" db="EMBL/GenBank/DDBJ databases">
        <authorList>
            <person name="Varghese N."/>
            <person name="Submissions S."/>
        </authorList>
    </citation>
    <scope>NUCLEOTIDE SEQUENCE [LARGE SCALE GENOMIC DNA]</scope>
    <source>
        <strain evidence="2">CBMB127</strain>
    </source>
</reference>
<evidence type="ECO:0000313" key="2">
    <source>
        <dbReference type="Proteomes" id="UP000198629"/>
    </source>
</evidence>
<evidence type="ECO:0000313" key="1">
    <source>
        <dbReference type="EMBL" id="SDK50809.1"/>
    </source>
</evidence>
<keyword evidence="2" id="KW-1185">Reference proteome</keyword>
<dbReference type="AlphaFoldDB" id="A0A1G9CGN8"/>
<dbReference type="EMBL" id="FNFX01000003">
    <property type="protein sequence ID" value="SDK50809.1"/>
    <property type="molecule type" value="Genomic_DNA"/>
</dbReference>
<accession>A0A1G9CGN8</accession>
<protein>
    <submittedName>
        <fullName evidence="1">Uncharacterized protein</fullName>
    </submittedName>
</protein>
<dbReference type="Proteomes" id="UP000198629">
    <property type="component" value="Unassembled WGS sequence"/>
</dbReference>